<dbReference type="EMBL" id="BAAAYN010000060">
    <property type="protein sequence ID" value="GAA3396793.1"/>
    <property type="molecule type" value="Genomic_DNA"/>
</dbReference>
<comment type="caution">
    <text evidence="4">The sequence shown here is derived from an EMBL/GenBank/DDBJ whole genome shotgun (WGS) entry which is preliminary data.</text>
</comment>
<dbReference type="PANTHER" id="PTHR30055:SF146">
    <property type="entry name" value="HTH-TYPE TRANSCRIPTIONAL DUAL REGULATOR CECR"/>
    <property type="match status" value="1"/>
</dbReference>
<keyword evidence="1 2" id="KW-0238">DNA-binding</keyword>
<dbReference type="SUPFAM" id="SSF46689">
    <property type="entry name" value="Homeodomain-like"/>
    <property type="match status" value="1"/>
</dbReference>
<sequence>MIMHAAGVLFLARGYEGVSMEDVRHVVGGSKSTLYRHFTGKSALFRSAVEALLDEKSAPLRAFTPTDPDVRGSLVTLGRLVATVVLDPSGISLHRLVTSEAERIPGVGQTFFEHGPASGQAVLGRYLQAAHDAGVIRVQDARAAGAQLYQAMLGDPQMRLLTNSPSRPTPAEVETSITTAVDAFLDGTLVR</sequence>
<evidence type="ECO:0000256" key="2">
    <source>
        <dbReference type="PROSITE-ProRule" id="PRU00335"/>
    </source>
</evidence>
<dbReference type="PRINTS" id="PR00455">
    <property type="entry name" value="HTHTETR"/>
</dbReference>
<accession>A0ABP6T9J5</accession>
<feature type="DNA-binding region" description="H-T-H motif" evidence="2">
    <location>
        <begin position="19"/>
        <end position="38"/>
    </location>
</feature>
<dbReference type="InterPro" id="IPR036271">
    <property type="entry name" value="Tet_transcr_reg_TetR-rel_C_sf"/>
</dbReference>
<dbReference type="InterPro" id="IPR039536">
    <property type="entry name" value="TetR_C_Proteobacteria"/>
</dbReference>
<dbReference type="PANTHER" id="PTHR30055">
    <property type="entry name" value="HTH-TYPE TRANSCRIPTIONAL REGULATOR RUTR"/>
    <property type="match status" value="1"/>
</dbReference>
<dbReference type="Pfam" id="PF14246">
    <property type="entry name" value="TetR_C_7"/>
    <property type="match status" value="1"/>
</dbReference>
<evidence type="ECO:0000313" key="4">
    <source>
        <dbReference type="EMBL" id="GAA3396793.1"/>
    </source>
</evidence>
<evidence type="ECO:0000256" key="1">
    <source>
        <dbReference type="ARBA" id="ARBA00023125"/>
    </source>
</evidence>
<protein>
    <submittedName>
        <fullName evidence="4">TetR/AcrR family transcriptional regulator</fullName>
    </submittedName>
</protein>
<dbReference type="PROSITE" id="PS50977">
    <property type="entry name" value="HTH_TETR_2"/>
    <property type="match status" value="1"/>
</dbReference>
<dbReference type="InterPro" id="IPR001647">
    <property type="entry name" value="HTH_TetR"/>
</dbReference>
<dbReference type="InterPro" id="IPR009057">
    <property type="entry name" value="Homeodomain-like_sf"/>
</dbReference>
<dbReference type="Pfam" id="PF00440">
    <property type="entry name" value="TetR_N"/>
    <property type="match status" value="1"/>
</dbReference>
<dbReference type="Proteomes" id="UP001501676">
    <property type="component" value="Unassembled WGS sequence"/>
</dbReference>
<proteinExistence type="predicted"/>
<organism evidence="4 5">
    <name type="scientific">Cryptosporangium minutisporangium</name>
    <dbReference type="NCBI Taxonomy" id="113569"/>
    <lineage>
        <taxon>Bacteria</taxon>
        <taxon>Bacillati</taxon>
        <taxon>Actinomycetota</taxon>
        <taxon>Actinomycetes</taxon>
        <taxon>Cryptosporangiales</taxon>
        <taxon>Cryptosporangiaceae</taxon>
        <taxon>Cryptosporangium</taxon>
    </lineage>
</organism>
<dbReference type="SUPFAM" id="SSF48498">
    <property type="entry name" value="Tetracyclin repressor-like, C-terminal domain"/>
    <property type="match status" value="1"/>
</dbReference>
<evidence type="ECO:0000259" key="3">
    <source>
        <dbReference type="PROSITE" id="PS50977"/>
    </source>
</evidence>
<dbReference type="Gene3D" id="1.10.357.10">
    <property type="entry name" value="Tetracycline Repressor, domain 2"/>
    <property type="match status" value="1"/>
</dbReference>
<feature type="domain" description="HTH tetR-type" evidence="3">
    <location>
        <begin position="1"/>
        <end position="56"/>
    </location>
</feature>
<reference evidence="5" key="1">
    <citation type="journal article" date="2019" name="Int. J. Syst. Evol. Microbiol.">
        <title>The Global Catalogue of Microorganisms (GCM) 10K type strain sequencing project: providing services to taxonomists for standard genome sequencing and annotation.</title>
        <authorList>
            <consortium name="The Broad Institute Genomics Platform"/>
            <consortium name="The Broad Institute Genome Sequencing Center for Infectious Disease"/>
            <person name="Wu L."/>
            <person name="Ma J."/>
        </authorList>
    </citation>
    <scope>NUCLEOTIDE SEQUENCE [LARGE SCALE GENOMIC DNA]</scope>
    <source>
        <strain evidence="5">JCM 9458</strain>
    </source>
</reference>
<dbReference type="Gene3D" id="1.10.10.60">
    <property type="entry name" value="Homeodomain-like"/>
    <property type="match status" value="1"/>
</dbReference>
<gene>
    <name evidence="4" type="ORF">GCM10020369_74710</name>
</gene>
<name>A0ABP6T9J5_9ACTN</name>
<dbReference type="InterPro" id="IPR050109">
    <property type="entry name" value="HTH-type_TetR-like_transc_reg"/>
</dbReference>
<keyword evidence="5" id="KW-1185">Reference proteome</keyword>
<evidence type="ECO:0000313" key="5">
    <source>
        <dbReference type="Proteomes" id="UP001501676"/>
    </source>
</evidence>